<reference evidence="1" key="1">
    <citation type="journal article" date="2024" name="Syst. Appl. Microbiol.">
        <title>First single-strain enrichments of Electrothrix cable bacteria, description of E. aestuarii sp. nov. and E. rattekaaiensis sp. nov., and proposal of a cable bacteria taxonomy following the rules of the SeqCode.</title>
        <authorList>
            <person name="Plum-Jensen L.E."/>
            <person name="Schramm A."/>
            <person name="Marshall I.P.G."/>
        </authorList>
    </citation>
    <scope>NUCLEOTIDE SEQUENCE</scope>
    <source>
        <strain evidence="1">Rat1</strain>
    </source>
</reference>
<dbReference type="SUPFAM" id="SSF50494">
    <property type="entry name" value="Trypsin-like serine proteases"/>
    <property type="match status" value="2"/>
</dbReference>
<evidence type="ECO:0000313" key="1">
    <source>
        <dbReference type="EMBL" id="XCN73748.1"/>
    </source>
</evidence>
<protein>
    <submittedName>
        <fullName evidence="1">Serine protease</fullName>
    </submittedName>
</protein>
<dbReference type="GO" id="GO:0008233">
    <property type="term" value="F:peptidase activity"/>
    <property type="evidence" value="ECO:0007669"/>
    <property type="project" value="UniProtKB-KW"/>
</dbReference>
<dbReference type="Gene3D" id="2.40.10.120">
    <property type="match status" value="1"/>
</dbReference>
<dbReference type="InterPro" id="IPR009003">
    <property type="entry name" value="Peptidase_S1_PA"/>
</dbReference>
<name>A0AAU8LWU8_9BACT</name>
<organism evidence="1">
    <name type="scientific">Candidatus Electrothrix aestuarii</name>
    <dbReference type="NCBI Taxonomy" id="3062594"/>
    <lineage>
        <taxon>Bacteria</taxon>
        <taxon>Pseudomonadati</taxon>
        <taxon>Thermodesulfobacteriota</taxon>
        <taxon>Desulfobulbia</taxon>
        <taxon>Desulfobulbales</taxon>
        <taxon>Desulfobulbaceae</taxon>
        <taxon>Candidatus Electrothrix</taxon>
    </lineage>
</organism>
<gene>
    <name evidence="1" type="ORF">Q3M24_03050</name>
</gene>
<proteinExistence type="predicted"/>
<dbReference type="InterPro" id="IPR043504">
    <property type="entry name" value="Peptidase_S1_PA_chymotrypsin"/>
</dbReference>
<dbReference type="AlphaFoldDB" id="A0AAU8LWU8"/>
<dbReference type="Gene3D" id="2.40.10.10">
    <property type="entry name" value="Trypsin-like serine proteases"/>
    <property type="match status" value="1"/>
</dbReference>
<dbReference type="KEGG" id="eaj:Q3M24_03050"/>
<accession>A0AAU8LWU8</accession>
<dbReference type="Pfam" id="PF13365">
    <property type="entry name" value="Trypsin_2"/>
    <property type="match status" value="1"/>
</dbReference>
<keyword evidence="1" id="KW-0378">Hydrolase</keyword>
<keyword evidence="1" id="KW-0645">Protease</keyword>
<dbReference type="GO" id="GO:0006508">
    <property type="term" value="P:proteolysis"/>
    <property type="evidence" value="ECO:0007669"/>
    <property type="project" value="UniProtKB-KW"/>
</dbReference>
<reference evidence="1" key="2">
    <citation type="submission" date="2024-06" db="EMBL/GenBank/DDBJ databases">
        <authorList>
            <person name="Plum-Jensen L.E."/>
            <person name="Schramm A."/>
            <person name="Marshall I.P.G."/>
        </authorList>
    </citation>
    <scope>NUCLEOTIDE SEQUENCE</scope>
    <source>
        <strain evidence="1">Rat1</strain>
    </source>
</reference>
<dbReference type="EMBL" id="CP159373">
    <property type="protein sequence ID" value="XCN73748.1"/>
    <property type="molecule type" value="Genomic_DNA"/>
</dbReference>
<sequence>MALNYPENTVWYIEACRWNGTKDSPGFALVDESPLMGSGVVVTLRLTDEGISKSYILTCAHVVRGRVDDLLREDIICYPPDTGFIKTSGNNRRSGAGIALALPANVSKYSPCMGAPGGRDEKIRNDPALDWVLLEINNPSFRHHPSAKILDEDDLPDDQLFDVIGFPAGGEIWRNGEKVLPATAKNFRLRAHARPGMLSYEGPEETRRGMSGGGIIDDRGFLAGIHRAATDAAMRRTGIRADAIVRYLRATHNLEPVTPEGQLFSTPMELEITVNRITPNFGLEPISGLKVGFDPLDHEDMKGEVTEGETDADGRAVIKFIPENPDSDILGHLICLNQPVELIDDAPLILSPYGKFPDGLRKEDEIQLPYKEMLPCTVWGIKAYLYKYFAKFFPPTPTNDIKKIVKKAVAAGLSEKETKLATQGWADILKYARPVLRLSSLEDYFQDESPVLREMSESVGQVLHSRGVSTCFLLAGDLVLLPEFILPSDDSTDIKISFWGTGQTEHREVSKVIWKSKEFMSALCEIPQSTKKPFMIGLTGDISLLQNKIVVIGFPRRDSRLPEELNSFFELSEGQPAVMPGEVIIHDPELSQIHHDATTSGGVAGSPVVDMQSNSVIAMHVGGKFAGTRKENFAVTLQALWEEPSFREVLQLYDVNVKKIT</sequence>